<dbReference type="PANTHER" id="PTHR33867:SF1">
    <property type="entry name" value="RIBOSOME MATURATION FACTOR RIMP"/>
    <property type="match status" value="1"/>
</dbReference>
<dbReference type="Gene3D" id="2.30.30.180">
    <property type="entry name" value="Ribosome maturation factor RimP, C-terminal domain"/>
    <property type="match status" value="1"/>
</dbReference>
<dbReference type="InterPro" id="IPR028989">
    <property type="entry name" value="RimP_N"/>
</dbReference>
<keyword evidence="1" id="KW-0963">Cytoplasm</keyword>
<dbReference type="InterPro" id="IPR003728">
    <property type="entry name" value="Ribosome_maturation_RimP"/>
</dbReference>
<dbReference type="CDD" id="cd01734">
    <property type="entry name" value="YlxS_C"/>
    <property type="match status" value="1"/>
</dbReference>
<dbReference type="SUPFAM" id="SSF75420">
    <property type="entry name" value="YhbC-like, N-terminal domain"/>
    <property type="match status" value="1"/>
</dbReference>
<dbReference type="AlphaFoldDB" id="A0A381ZYJ3"/>
<name>A0A381ZYJ3_9ZZZZ</name>
<proteinExistence type="inferred from homology"/>
<dbReference type="EMBL" id="UINC01023049">
    <property type="protein sequence ID" value="SVA93932.1"/>
    <property type="molecule type" value="Genomic_DNA"/>
</dbReference>
<gene>
    <name evidence="5" type="ORF">METZ01_LOCUS146786</name>
</gene>
<organism evidence="5">
    <name type="scientific">marine metagenome</name>
    <dbReference type="NCBI Taxonomy" id="408172"/>
    <lineage>
        <taxon>unclassified sequences</taxon>
        <taxon>metagenomes</taxon>
        <taxon>ecological metagenomes</taxon>
    </lineage>
</organism>
<evidence type="ECO:0000256" key="1">
    <source>
        <dbReference type="ARBA" id="ARBA00022490"/>
    </source>
</evidence>
<dbReference type="InterPro" id="IPR028998">
    <property type="entry name" value="RimP_C"/>
</dbReference>
<dbReference type="InterPro" id="IPR036847">
    <property type="entry name" value="RimP_C_sf"/>
</dbReference>
<dbReference type="HAMAP" id="MF_01077">
    <property type="entry name" value="RimP"/>
    <property type="match status" value="1"/>
</dbReference>
<reference evidence="5" key="1">
    <citation type="submission" date="2018-05" db="EMBL/GenBank/DDBJ databases">
        <authorList>
            <person name="Lanie J.A."/>
            <person name="Ng W.-L."/>
            <person name="Kazmierczak K.M."/>
            <person name="Andrzejewski T.M."/>
            <person name="Davidsen T.M."/>
            <person name="Wayne K.J."/>
            <person name="Tettelin H."/>
            <person name="Glass J.I."/>
            <person name="Rusch D."/>
            <person name="Podicherti R."/>
            <person name="Tsui H.-C.T."/>
            <person name="Winkler M.E."/>
        </authorList>
    </citation>
    <scope>NUCLEOTIDE SEQUENCE</scope>
</reference>
<dbReference type="Gene3D" id="3.30.300.70">
    <property type="entry name" value="RimP-like superfamily, N-terminal"/>
    <property type="match status" value="1"/>
</dbReference>
<evidence type="ECO:0008006" key="6">
    <source>
        <dbReference type="Google" id="ProtNLM"/>
    </source>
</evidence>
<dbReference type="GO" id="GO:0006412">
    <property type="term" value="P:translation"/>
    <property type="evidence" value="ECO:0007669"/>
    <property type="project" value="TreeGrafter"/>
</dbReference>
<protein>
    <recommendedName>
        <fullName evidence="6">Ribosome maturation factor RimP N-terminal domain-containing protein</fullName>
    </recommendedName>
</protein>
<dbReference type="GO" id="GO:0000028">
    <property type="term" value="P:ribosomal small subunit assembly"/>
    <property type="evidence" value="ECO:0007669"/>
    <property type="project" value="TreeGrafter"/>
</dbReference>
<dbReference type="GO" id="GO:0005829">
    <property type="term" value="C:cytosol"/>
    <property type="evidence" value="ECO:0007669"/>
    <property type="project" value="TreeGrafter"/>
</dbReference>
<dbReference type="Pfam" id="PF17384">
    <property type="entry name" value="DUF150_C"/>
    <property type="match status" value="1"/>
</dbReference>
<dbReference type="PANTHER" id="PTHR33867">
    <property type="entry name" value="RIBOSOME MATURATION FACTOR RIMP"/>
    <property type="match status" value="1"/>
</dbReference>
<evidence type="ECO:0000259" key="3">
    <source>
        <dbReference type="Pfam" id="PF02576"/>
    </source>
</evidence>
<dbReference type="InterPro" id="IPR035956">
    <property type="entry name" value="RimP_N_sf"/>
</dbReference>
<accession>A0A381ZYJ3</accession>
<evidence type="ECO:0000313" key="5">
    <source>
        <dbReference type="EMBL" id="SVA93932.1"/>
    </source>
</evidence>
<evidence type="ECO:0000259" key="4">
    <source>
        <dbReference type="Pfam" id="PF17384"/>
    </source>
</evidence>
<keyword evidence="2" id="KW-0690">Ribosome biogenesis</keyword>
<feature type="domain" description="Ribosome maturation factor RimP C-terminal" evidence="4">
    <location>
        <begin position="85"/>
        <end position="147"/>
    </location>
</feature>
<feature type="domain" description="Ribosome maturation factor RimP N-terminal" evidence="3">
    <location>
        <begin position="12"/>
        <end position="80"/>
    </location>
</feature>
<dbReference type="SUPFAM" id="SSF74942">
    <property type="entry name" value="YhbC-like, C-terminal domain"/>
    <property type="match status" value="1"/>
</dbReference>
<dbReference type="Pfam" id="PF02576">
    <property type="entry name" value="RimP_N"/>
    <property type="match status" value="1"/>
</dbReference>
<sequence length="150" mass="17201">MNSLDSKIREQIEKSINLIGYELMEIECSPNKRGLKIVTFIDHCDGITMDDCVKATKVITPILELKEDDDYLLEVSSPGLNRKLITTEHFDRFLGETVKVKLNNKTDGRINFKGQLKSRMGNKIEITEDNQDIIIDIDLIDVCRIVPNYK</sequence>
<evidence type="ECO:0000256" key="2">
    <source>
        <dbReference type="ARBA" id="ARBA00022517"/>
    </source>
</evidence>